<dbReference type="InterPro" id="IPR016164">
    <property type="entry name" value="FAD-linked_Oxase-like_C"/>
</dbReference>
<evidence type="ECO:0000259" key="8">
    <source>
        <dbReference type="PROSITE" id="PS51387"/>
    </source>
</evidence>
<dbReference type="GO" id="GO:1903457">
    <property type="term" value="P:lactate catabolic process"/>
    <property type="evidence" value="ECO:0007669"/>
    <property type="project" value="TreeGrafter"/>
</dbReference>
<dbReference type="InterPro" id="IPR016166">
    <property type="entry name" value="FAD-bd_PCMH"/>
</dbReference>
<evidence type="ECO:0000256" key="6">
    <source>
        <dbReference type="ARBA" id="ARBA00023002"/>
    </source>
</evidence>
<sequence>MKKLILKTLQSTVQGDVFSQKEFRKFYSVDASSYQIIPELVVVPKNEKDVVNVINIARKFKTSVTVRGAGTGLVGSALNNGIILEMKNFDSIRLAKDYVTIGPGTIKGKLDKKLEEYKKFFPPNPSIGSFCSIGGMLGNNSSGSRSLKYGSVIDNVIEITFIDGNGNKITLPKDKRVTKKILEFAKKIDRNKFPNVTKNSSGYRIDKVKSINDAHKVFIGSEGTLGVILSAKLKIKDIPRKRILFVIEYKTIKNAIKNCIEINKTKPSAIEFVDKTILNQIKFKFDGKTKCLLFIEYDDKINSNEKKIKLIITGKIIKKLKKDSDIFRWWKYRDSSLHYSLKSIKKEKIIPHAIEDATVPLENLQKLFSVLDEINKKYRTRSVVYGHAGNGNIHVRLISDRKRIPNIKNIAIQYFNEVIKLGGTITGEHGDGLARSEFVKRQYGAKNYQIFKQIKKFFDPKNVLNPDKIITKKSMIVKNLESFLVV</sequence>
<dbReference type="PANTHER" id="PTHR11748:SF111">
    <property type="entry name" value="D-LACTATE DEHYDROGENASE, MITOCHONDRIAL-RELATED"/>
    <property type="match status" value="1"/>
</dbReference>
<evidence type="ECO:0000256" key="5">
    <source>
        <dbReference type="ARBA" id="ARBA00022946"/>
    </source>
</evidence>
<evidence type="ECO:0000256" key="7">
    <source>
        <dbReference type="ARBA" id="ARBA00038897"/>
    </source>
</evidence>
<dbReference type="SUPFAM" id="SSF55103">
    <property type="entry name" value="FAD-linked oxidases, C-terminal domain"/>
    <property type="match status" value="1"/>
</dbReference>
<comment type="similarity">
    <text evidence="2">Belongs to the FAD-binding oxidoreductase/transferase type 4 family.</text>
</comment>
<dbReference type="Pfam" id="PF02913">
    <property type="entry name" value="FAD-oxidase_C"/>
    <property type="match status" value="1"/>
</dbReference>
<dbReference type="InterPro" id="IPR004113">
    <property type="entry name" value="FAD-bd_oxidored_4_C"/>
</dbReference>
<evidence type="ECO:0000256" key="4">
    <source>
        <dbReference type="ARBA" id="ARBA00022827"/>
    </source>
</evidence>
<evidence type="ECO:0000313" key="10">
    <source>
        <dbReference type="Proteomes" id="UP000563820"/>
    </source>
</evidence>
<dbReference type="EMBL" id="JACATE010000016">
    <property type="protein sequence ID" value="NWJ29222.1"/>
    <property type="molecule type" value="Genomic_DNA"/>
</dbReference>
<accession>A0A7K4MKZ4</accession>
<feature type="domain" description="FAD-binding PCMH-type" evidence="8">
    <location>
        <begin position="34"/>
        <end position="238"/>
    </location>
</feature>
<keyword evidence="4" id="KW-0274">FAD</keyword>
<organism evidence="9 10">
    <name type="scientific">Marine Group I thaumarchaeote</name>
    <dbReference type="NCBI Taxonomy" id="2511932"/>
    <lineage>
        <taxon>Archaea</taxon>
        <taxon>Nitrososphaerota</taxon>
        <taxon>Marine Group I</taxon>
    </lineage>
</organism>
<evidence type="ECO:0000256" key="2">
    <source>
        <dbReference type="ARBA" id="ARBA00008000"/>
    </source>
</evidence>
<dbReference type="EC" id="1.1.2.4" evidence="7"/>
<dbReference type="InterPro" id="IPR016169">
    <property type="entry name" value="FAD-bd_PCMH_sub2"/>
</dbReference>
<dbReference type="Gene3D" id="3.30.70.2740">
    <property type="match status" value="1"/>
</dbReference>
<dbReference type="GO" id="GO:0004458">
    <property type="term" value="F:D-lactate dehydrogenase (cytochrome) activity"/>
    <property type="evidence" value="ECO:0007669"/>
    <property type="project" value="UniProtKB-EC"/>
</dbReference>
<dbReference type="AlphaFoldDB" id="A0A7K4MKZ4"/>
<evidence type="ECO:0000313" key="9">
    <source>
        <dbReference type="EMBL" id="NWJ29222.1"/>
    </source>
</evidence>
<dbReference type="GO" id="GO:0071949">
    <property type="term" value="F:FAD binding"/>
    <property type="evidence" value="ECO:0007669"/>
    <property type="project" value="InterPro"/>
</dbReference>
<dbReference type="InterPro" id="IPR006094">
    <property type="entry name" value="Oxid_FAD_bind_N"/>
</dbReference>
<keyword evidence="3" id="KW-0285">Flavoprotein</keyword>
<dbReference type="Pfam" id="PF01565">
    <property type="entry name" value="FAD_binding_4"/>
    <property type="match status" value="1"/>
</dbReference>
<keyword evidence="5" id="KW-0809">Transit peptide</keyword>
<dbReference type="InterPro" id="IPR036318">
    <property type="entry name" value="FAD-bd_PCMH-like_sf"/>
</dbReference>
<keyword evidence="6" id="KW-0560">Oxidoreductase</keyword>
<comment type="caution">
    <text evidence="9">The sequence shown here is derived from an EMBL/GenBank/DDBJ whole genome shotgun (WGS) entry which is preliminary data.</text>
</comment>
<dbReference type="Proteomes" id="UP000563820">
    <property type="component" value="Unassembled WGS sequence"/>
</dbReference>
<reference evidence="9 10" key="1">
    <citation type="journal article" date="2019" name="Environ. Microbiol.">
        <title>Genomics insights into ecotype formation of ammonia-oxidizing archaea in the deep ocean.</title>
        <authorList>
            <person name="Wang Y."/>
            <person name="Huang J.M."/>
            <person name="Cui G.J."/>
            <person name="Nunoura T."/>
            <person name="Takaki Y."/>
            <person name="Li W.L."/>
            <person name="Li J."/>
            <person name="Gao Z.M."/>
            <person name="Takai K."/>
            <person name="Zhang A.Q."/>
            <person name="Stepanauskas R."/>
        </authorList>
    </citation>
    <scope>NUCLEOTIDE SEQUENCE [LARGE SCALE GENOMIC DNA]</scope>
    <source>
        <strain evidence="9 10">T1L11</strain>
    </source>
</reference>
<evidence type="ECO:0000256" key="3">
    <source>
        <dbReference type="ARBA" id="ARBA00022630"/>
    </source>
</evidence>
<name>A0A7K4MKZ4_9ARCH</name>
<evidence type="ECO:0000256" key="1">
    <source>
        <dbReference type="ARBA" id="ARBA00001974"/>
    </source>
</evidence>
<dbReference type="GO" id="GO:0008720">
    <property type="term" value="F:D-lactate dehydrogenase (NAD+) activity"/>
    <property type="evidence" value="ECO:0007669"/>
    <property type="project" value="TreeGrafter"/>
</dbReference>
<protein>
    <recommendedName>
        <fullName evidence="7">D-lactate dehydrogenase (cytochrome)</fullName>
        <ecNumber evidence="7">1.1.2.4</ecNumber>
    </recommendedName>
</protein>
<dbReference type="Gene3D" id="1.10.45.10">
    <property type="entry name" value="Vanillyl-alcohol Oxidase, Chain A, domain 4"/>
    <property type="match status" value="1"/>
</dbReference>
<dbReference type="PROSITE" id="PS51387">
    <property type="entry name" value="FAD_PCMH"/>
    <property type="match status" value="1"/>
</dbReference>
<dbReference type="SUPFAM" id="SSF56176">
    <property type="entry name" value="FAD-binding/transporter-associated domain-like"/>
    <property type="match status" value="1"/>
</dbReference>
<dbReference type="Gene3D" id="3.30.465.10">
    <property type="match status" value="1"/>
</dbReference>
<gene>
    <name evidence="9" type="ORF">HX848_07590</name>
</gene>
<dbReference type="InterPro" id="IPR016171">
    <property type="entry name" value="Vanillyl_alc_oxidase_C-sub2"/>
</dbReference>
<dbReference type="PANTHER" id="PTHR11748">
    <property type="entry name" value="D-LACTATE DEHYDROGENASE"/>
    <property type="match status" value="1"/>
</dbReference>
<comment type="cofactor">
    <cofactor evidence="1">
        <name>FAD</name>
        <dbReference type="ChEBI" id="CHEBI:57692"/>
    </cofactor>
</comment>
<proteinExistence type="inferred from homology"/>